<dbReference type="SUPFAM" id="SSF69593">
    <property type="entry name" value="Glycerol-3-phosphate (1)-acyltransferase"/>
    <property type="match status" value="1"/>
</dbReference>
<evidence type="ECO:0000313" key="2">
    <source>
        <dbReference type="EMBL" id="CCU72833.1"/>
    </source>
</evidence>
<dbReference type="SMART" id="SM00563">
    <property type="entry name" value="PlsC"/>
    <property type="match status" value="1"/>
</dbReference>
<dbReference type="InterPro" id="IPR045746">
    <property type="entry name" value="ACT14924-like_Acyltransf_dom"/>
</dbReference>
<dbReference type="STRING" id="187493.CN03_06140"/>
<dbReference type="GeneID" id="79177223"/>
<evidence type="ECO:0000259" key="1">
    <source>
        <dbReference type="SMART" id="SM00563"/>
    </source>
</evidence>
<dbReference type="RefSeq" id="WP_015487551.1">
    <property type="nucleotide sequence ID" value="NC_020888.1"/>
</dbReference>
<dbReference type="InterPro" id="IPR002123">
    <property type="entry name" value="Plipid/glycerol_acylTrfase"/>
</dbReference>
<dbReference type="GO" id="GO:0016746">
    <property type="term" value="F:acyltransferase activity"/>
    <property type="evidence" value="ECO:0007669"/>
    <property type="project" value="InterPro"/>
</dbReference>
<dbReference type="KEGG" id="tol:TOL_2431"/>
<organism evidence="2 3">
    <name type="scientific">Thalassolituus oleivorans MIL-1</name>
    <dbReference type="NCBI Taxonomy" id="1298593"/>
    <lineage>
        <taxon>Bacteria</taxon>
        <taxon>Pseudomonadati</taxon>
        <taxon>Pseudomonadota</taxon>
        <taxon>Gammaproteobacteria</taxon>
        <taxon>Oceanospirillales</taxon>
        <taxon>Oceanospirillaceae</taxon>
        <taxon>Thalassolituus</taxon>
    </lineage>
</organism>
<dbReference type="Proteomes" id="UP000011866">
    <property type="component" value="Chromosome"/>
</dbReference>
<dbReference type="AlphaFoldDB" id="M5DUA6"/>
<name>M5DUA6_9GAMM</name>
<dbReference type="HOGENOM" id="CLU_067500_0_0_6"/>
<dbReference type="PATRIC" id="fig|1298593.3.peg.2340"/>
<dbReference type="eggNOG" id="COG0204">
    <property type="taxonomic scope" value="Bacteria"/>
</dbReference>
<keyword evidence="3" id="KW-1185">Reference proteome</keyword>
<dbReference type="Pfam" id="PF19576">
    <property type="entry name" value="Acyltransf_2"/>
    <property type="match status" value="1"/>
</dbReference>
<sequence length="267" mass="29608">MELIDRDGLMKATGLSARKTDFILYLLKGPVLTKVYNQLDAKEGIDMIEEALNYFGMELNFDVAALDAAIPKEGPFITVSNHPFGFLDGIILLLIIGRRRPEFRAVANFLLSYFAPISDLFITVNPFENTGPKGMGGMKKSLEQLNKGLGLGLFPAGEVSTWYPGQKGVADRPWSLSSMRLIKQANVPVIPIFFAGQNSTSFHVMGKINPMLRTIRIPAEFLKKQKTTLNIGVGARMDVAELAQFSSEEALRDELRSRTYALADQFN</sequence>
<feature type="domain" description="Phospholipid/glycerol acyltransferase" evidence="1">
    <location>
        <begin position="76"/>
        <end position="197"/>
    </location>
</feature>
<proteinExistence type="predicted"/>
<reference evidence="2 3" key="1">
    <citation type="journal article" date="2013" name="Genome Announc.">
        <title>Genome Sequence of Thalassolituus oleivorans MIL-1 (DSM 14913T).</title>
        <authorList>
            <person name="Golyshin P.N."/>
            <person name="Werner J."/>
            <person name="Chernikova T.N."/>
            <person name="Tran H."/>
            <person name="Ferrer M."/>
            <person name="Yakimov M.M."/>
            <person name="Teeling H."/>
            <person name="Golyshina O.V."/>
        </authorList>
    </citation>
    <scope>NUCLEOTIDE SEQUENCE [LARGE SCALE GENOMIC DNA]</scope>
    <source>
        <strain evidence="2 3">MIL-1</strain>
    </source>
</reference>
<gene>
    <name evidence="2" type="ORF">TOL_2431</name>
</gene>
<dbReference type="EMBL" id="HF680312">
    <property type="protein sequence ID" value="CCU72833.1"/>
    <property type="molecule type" value="Genomic_DNA"/>
</dbReference>
<evidence type="ECO:0000313" key="3">
    <source>
        <dbReference type="Proteomes" id="UP000011866"/>
    </source>
</evidence>
<accession>M5DUA6</accession>
<protein>
    <recommendedName>
        <fullName evidence="1">Phospholipid/glycerol acyltransferase domain-containing protein</fullName>
    </recommendedName>
</protein>